<name>A0A9D1ZTF5_9MICC</name>
<evidence type="ECO:0000256" key="3">
    <source>
        <dbReference type="ARBA" id="ARBA00022729"/>
    </source>
</evidence>
<protein>
    <recommendedName>
        <fullName evidence="8">Gram-positive cocci surface proteins LPxTG domain-containing protein</fullName>
    </recommendedName>
</protein>
<gene>
    <name evidence="9" type="ORF">H9821_06855</name>
</gene>
<dbReference type="EMBL" id="DXCN01000050">
    <property type="protein sequence ID" value="HIY95363.1"/>
    <property type="molecule type" value="Genomic_DNA"/>
</dbReference>
<feature type="compositionally biased region" description="Pro residues" evidence="5">
    <location>
        <begin position="586"/>
        <end position="596"/>
    </location>
</feature>
<keyword evidence="6" id="KW-1133">Transmembrane helix</keyword>
<evidence type="ECO:0000313" key="9">
    <source>
        <dbReference type="EMBL" id="HIY95363.1"/>
    </source>
</evidence>
<feature type="chain" id="PRO_5039592251" description="Gram-positive cocci surface proteins LPxTG domain-containing protein" evidence="7">
    <location>
        <begin position="44"/>
        <end position="693"/>
    </location>
</feature>
<evidence type="ECO:0000259" key="8">
    <source>
        <dbReference type="PROSITE" id="PS50847"/>
    </source>
</evidence>
<organism evidence="9 10">
    <name type="scientific">Candidatus Rothia avicola</name>
    <dbReference type="NCBI Taxonomy" id="2840478"/>
    <lineage>
        <taxon>Bacteria</taxon>
        <taxon>Bacillati</taxon>
        <taxon>Actinomycetota</taxon>
        <taxon>Actinomycetes</taxon>
        <taxon>Micrococcales</taxon>
        <taxon>Micrococcaceae</taxon>
        <taxon>Rothia</taxon>
    </lineage>
</organism>
<evidence type="ECO:0000256" key="4">
    <source>
        <dbReference type="ARBA" id="ARBA00023088"/>
    </source>
</evidence>
<evidence type="ECO:0000256" key="6">
    <source>
        <dbReference type="SAM" id="Phobius"/>
    </source>
</evidence>
<dbReference type="InterPro" id="IPR011045">
    <property type="entry name" value="N2O_reductase_N"/>
</dbReference>
<evidence type="ECO:0000256" key="1">
    <source>
        <dbReference type="ARBA" id="ARBA00022512"/>
    </source>
</evidence>
<dbReference type="InterPro" id="IPR051200">
    <property type="entry name" value="Host-pathogen_enzymatic-act"/>
</dbReference>
<proteinExistence type="predicted"/>
<dbReference type="SUPFAM" id="SSF50974">
    <property type="entry name" value="Nitrous oxide reductase, N-terminal domain"/>
    <property type="match status" value="1"/>
</dbReference>
<keyword evidence="6" id="KW-0812">Transmembrane</keyword>
<reference evidence="9" key="1">
    <citation type="journal article" date="2021" name="PeerJ">
        <title>Extensive microbial diversity within the chicken gut microbiome revealed by metagenomics and culture.</title>
        <authorList>
            <person name="Gilroy R."/>
            <person name="Ravi A."/>
            <person name="Getino M."/>
            <person name="Pursley I."/>
            <person name="Horton D.L."/>
            <person name="Alikhan N.F."/>
            <person name="Baker D."/>
            <person name="Gharbi K."/>
            <person name="Hall N."/>
            <person name="Watson M."/>
            <person name="Adriaenssens E.M."/>
            <person name="Foster-Nyarko E."/>
            <person name="Jarju S."/>
            <person name="Secka A."/>
            <person name="Antonio M."/>
            <person name="Oren A."/>
            <person name="Chaudhuri R.R."/>
            <person name="La Ragione R."/>
            <person name="Hildebrand F."/>
            <person name="Pallen M.J."/>
        </authorList>
    </citation>
    <scope>NUCLEOTIDE SEQUENCE</scope>
    <source>
        <strain evidence="9">ChiHjej12B11-9195</strain>
    </source>
</reference>
<feature type="transmembrane region" description="Helical" evidence="6">
    <location>
        <begin position="661"/>
        <end position="687"/>
    </location>
</feature>
<dbReference type="Gene3D" id="2.60.40.230">
    <property type="entry name" value="Neocarzinostatin-like"/>
    <property type="match status" value="1"/>
</dbReference>
<dbReference type="Gene3D" id="2.130.10.10">
    <property type="entry name" value="YVTN repeat-like/Quinoprotein amine dehydrogenase"/>
    <property type="match status" value="1"/>
</dbReference>
<feature type="signal peptide" evidence="7">
    <location>
        <begin position="1"/>
        <end position="43"/>
    </location>
</feature>
<evidence type="ECO:0000256" key="2">
    <source>
        <dbReference type="ARBA" id="ARBA00022525"/>
    </source>
</evidence>
<reference evidence="9" key="2">
    <citation type="submission" date="2021-04" db="EMBL/GenBank/DDBJ databases">
        <authorList>
            <person name="Gilroy R."/>
        </authorList>
    </citation>
    <scope>NUCLEOTIDE SEQUENCE</scope>
    <source>
        <strain evidence="9">ChiHjej12B11-9195</strain>
    </source>
</reference>
<evidence type="ECO:0000256" key="7">
    <source>
        <dbReference type="SAM" id="SignalP"/>
    </source>
</evidence>
<keyword evidence="4" id="KW-0572">Peptidoglycan-anchor</keyword>
<accession>A0A9D1ZTF5</accession>
<feature type="compositionally biased region" description="Low complexity" evidence="5">
    <location>
        <begin position="646"/>
        <end position="657"/>
    </location>
</feature>
<keyword evidence="1" id="KW-0134">Cell wall</keyword>
<keyword evidence="3 7" id="KW-0732">Signal</keyword>
<keyword evidence="2" id="KW-0964">Secreted</keyword>
<comment type="caution">
    <text evidence="9">The sequence shown here is derived from an EMBL/GenBank/DDBJ whole genome shotgun (WGS) entry which is preliminary data.</text>
</comment>
<feature type="region of interest" description="Disordered" evidence="5">
    <location>
        <begin position="584"/>
        <end position="659"/>
    </location>
</feature>
<evidence type="ECO:0000313" key="10">
    <source>
        <dbReference type="Proteomes" id="UP000824134"/>
    </source>
</evidence>
<dbReference type="AlphaFoldDB" id="A0A9D1ZTF5"/>
<dbReference type="Proteomes" id="UP000824134">
    <property type="component" value="Unassembled WGS sequence"/>
</dbReference>
<dbReference type="InterPro" id="IPR019931">
    <property type="entry name" value="LPXTG_anchor"/>
</dbReference>
<dbReference type="PANTHER" id="PTHR47197">
    <property type="entry name" value="PROTEIN NIRF"/>
    <property type="match status" value="1"/>
</dbReference>
<feature type="domain" description="Gram-positive cocci surface proteins LPxTG" evidence="8">
    <location>
        <begin position="661"/>
        <end position="693"/>
    </location>
</feature>
<evidence type="ECO:0000256" key="5">
    <source>
        <dbReference type="SAM" id="MobiDB-lite"/>
    </source>
</evidence>
<dbReference type="PROSITE" id="PS50847">
    <property type="entry name" value="GRAM_POS_ANCHORING"/>
    <property type="match status" value="1"/>
</dbReference>
<sequence>MDTSKTRANRRPRKRFLLAGGTSALAIAALVAPAIGSATQAQAADAAPRYFSVAAEQTQGLPGQYQVAQAADGYIWVTGSSGRPPIETATIAKVDPATMKIVASAQLQTTAAKDRKTGEQLGFQIVGPYGIDTDDVNGTVWVTNTRTNSVSVYSQANMELLYTSLDENADTQVLSHPREVLVDPSKGYAYVGSNAYITVFDLKTYQVVKKIESPTDNAGRQSKMNMALDESSGRLFVPDLAGNVLEVINTNSLEVVDKFPLTIPVATASLSASDVAYDASLNELYVSSQGSDGSNSGVGVYDGTTGAFKTFIDFGSRAVGLDNDEARDLVYVTDFGTGQVGIIDGATDTIVGLANTGERGANDVEVLQDGSAFVVNKATYAENVEVPFTLDFNTGEYRTASTEQKGKDAELTPISANAFTKIRATETTAPAPVPNPDVEQVKAETADGATVSTAKVLADGSTLEITGTGWKHPSQGGSIISVKADRGSLSYQNESVIASVDADADGNWTLTLPFPSEANGYNTTWAEGSSHTLHFLSGSAKEGDVVRSPVLNITVGPAQAPVITAADPVQLPFAGYGEVIDVKNPPVVPEPTPEPTVAPTSEPTAKPTAEPTVEPTVAPTAEPTAESTVAPTVEPTAEPTVEPTVAPSAEPSPSASSGKKLAYTGASVALVAGAGALAVLGGLVILARRRKQA</sequence>
<keyword evidence="6" id="KW-0472">Membrane</keyword>
<dbReference type="PANTHER" id="PTHR47197:SF3">
    <property type="entry name" value="DIHYDRO-HEME D1 DEHYDROGENASE"/>
    <property type="match status" value="1"/>
</dbReference>
<dbReference type="InterPro" id="IPR015943">
    <property type="entry name" value="WD40/YVTN_repeat-like_dom_sf"/>
</dbReference>